<dbReference type="SUPFAM" id="SSF56645">
    <property type="entry name" value="Acyl-CoA dehydrogenase NM domain-like"/>
    <property type="match status" value="1"/>
</dbReference>
<feature type="domain" description="Acyl-CoA oxidase/dehydrogenase middle" evidence="7">
    <location>
        <begin position="111"/>
        <end position="205"/>
    </location>
</feature>
<evidence type="ECO:0000259" key="8">
    <source>
        <dbReference type="Pfam" id="PF02771"/>
    </source>
</evidence>
<dbReference type="InterPro" id="IPR037069">
    <property type="entry name" value="AcylCoA_DH/ox_N_sf"/>
</dbReference>
<evidence type="ECO:0000313" key="9">
    <source>
        <dbReference type="EMBL" id="CAB4625430.1"/>
    </source>
</evidence>
<dbReference type="InterPro" id="IPR046373">
    <property type="entry name" value="Acyl-CoA_Oxase/DH_mid-dom_sf"/>
</dbReference>
<comment type="similarity">
    <text evidence="2">Belongs to the acyl-CoA dehydrogenase family.</text>
</comment>
<evidence type="ECO:0000256" key="4">
    <source>
        <dbReference type="ARBA" id="ARBA00022827"/>
    </source>
</evidence>
<dbReference type="InterPro" id="IPR009100">
    <property type="entry name" value="AcylCoA_DH/oxidase_NM_dom_sf"/>
</dbReference>
<evidence type="ECO:0000259" key="6">
    <source>
        <dbReference type="Pfam" id="PF00441"/>
    </source>
</evidence>
<sequence length="395" mass="43494">MYEDQDLAKRTEELVEENRDILEDQIAFRGKQYDAGLAMVHFPEGYGGLAGNRGQQAVIDGVLRSYGVTYEDLRINPIGIGMGAPTVLAYGSEELKQKHIRKIFTGEDVWCQLFSEPTHGSDVAGIPSRAIRDGDEWIVNGQKVWTTLAHTSNYGMLLTRTNPDVPKHKGLSYFVLDMHAPGVEVRPLYQMTGEAEFNEVFLTDVRIHDSLRLGDEGDGWRVAITTLMNERVALAGGPAPRGSGPIKELMKLWAERKSQLSPVELEIWRDRVMALWIEAEIVRLTNARAKQSAVGGNPGPEGSVSKLASAELSKRVTAAVVDLEGAAGMLHEPGYPMTRSSDGMSTRTGRFLRARANTIEGGTSEIMRNILGERVLGLPGDVRVDTEVPWSEIPK</sequence>
<feature type="domain" description="Acyl-CoA dehydrogenase/oxidase C-terminal" evidence="6">
    <location>
        <begin position="217"/>
        <end position="376"/>
    </location>
</feature>
<dbReference type="InterPro" id="IPR009075">
    <property type="entry name" value="AcylCo_DH/oxidase_C"/>
</dbReference>
<evidence type="ECO:0000256" key="2">
    <source>
        <dbReference type="ARBA" id="ARBA00009347"/>
    </source>
</evidence>
<reference evidence="9" key="1">
    <citation type="submission" date="2020-05" db="EMBL/GenBank/DDBJ databases">
        <authorList>
            <person name="Chiriac C."/>
            <person name="Salcher M."/>
            <person name="Ghai R."/>
            <person name="Kavagutti S V."/>
        </authorList>
    </citation>
    <scope>NUCLEOTIDE SEQUENCE</scope>
</reference>
<evidence type="ECO:0000256" key="5">
    <source>
        <dbReference type="ARBA" id="ARBA00023002"/>
    </source>
</evidence>
<protein>
    <submittedName>
        <fullName evidence="9">Unannotated protein</fullName>
    </submittedName>
</protein>
<dbReference type="Gene3D" id="1.10.540.10">
    <property type="entry name" value="Acyl-CoA dehydrogenase/oxidase, N-terminal domain"/>
    <property type="match status" value="1"/>
</dbReference>
<dbReference type="InterPro" id="IPR052161">
    <property type="entry name" value="Mycobact_Acyl-CoA_DH"/>
</dbReference>
<dbReference type="EMBL" id="CAEZVK010000025">
    <property type="protein sequence ID" value="CAB4625430.1"/>
    <property type="molecule type" value="Genomic_DNA"/>
</dbReference>
<evidence type="ECO:0000256" key="1">
    <source>
        <dbReference type="ARBA" id="ARBA00001974"/>
    </source>
</evidence>
<dbReference type="Pfam" id="PF00441">
    <property type="entry name" value="Acyl-CoA_dh_1"/>
    <property type="match status" value="1"/>
</dbReference>
<feature type="domain" description="Acyl-CoA dehydrogenase/oxidase N-terminal" evidence="8">
    <location>
        <begin position="29"/>
        <end position="107"/>
    </location>
</feature>
<keyword evidence="4" id="KW-0274">FAD</keyword>
<dbReference type="GO" id="GO:0016627">
    <property type="term" value="F:oxidoreductase activity, acting on the CH-CH group of donors"/>
    <property type="evidence" value="ECO:0007669"/>
    <property type="project" value="InterPro"/>
</dbReference>
<evidence type="ECO:0000259" key="7">
    <source>
        <dbReference type="Pfam" id="PF02770"/>
    </source>
</evidence>
<dbReference type="InterPro" id="IPR006091">
    <property type="entry name" value="Acyl-CoA_Oxase/DH_mid-dom"/>
</dbReference>
<dbReference type="SUPFAM" id="SSF47203">
    <property type="entry name" value="Acyl-CoA dehydrogenase C-terminal domain-like"/>
    <property type="match status" value="1"/>
</dbReference>
<organism evidence="9">
    <name type="scientific">freshwater metagenome</name>
    <dbReference type="NCBI Taxonomy" id="449393"/>
    <lineage>
        <taxon>unclassified sequences</taxon>
        <taxon>metagenomes</taxon>
        <taxon>ecological metagenomes</taxon>
    </lineage>
</organism>
<dbReference type="Gene3D" id="1.20.140.10">
    <property type="entry name" value="Butyryl-CoA Dehydrogenase, subunit A, domain 3"/>
    <property type="match status" value="1"/>
</dbReference>
<dbReference type="PANTHER" id="PTHR43292:SF4">
    <property type="entry name" value="ACYL-COA DEHYDROGENASE FADE34"/>
    <property type="match status" value="1"/>
</dbReference>
<dbReference type="Pfam" id="PF02770">
    <property type="entry name" value="Acyl-CoA_dh_M"/>
    <property type="match status" value="1"/>
</dbReference>
<dbReference type="GO" id="GO:0050660">
    <property type="term" value="F:flavin adenine dinucleotide binding"/>
    <property type="evidence" value="ECO:0007669"/>
    <property type="project" value="InterPro"/>
</dbReference>
<dbReference type="Gene3D" id="2.40.110.10">
    <property type="entry name" value="Butyryl-CoA Dehydrogenase, subunit A, domain 2"/>
    <property type="match status" value="1"/>
</dbReference>
<keyword evidence="3" id="KW-0285">Flavoprotein</keyword>
<dbReference type="GO" id="GO:0005886">
    <property type="term" value="C:plasma membrane"/>
    <property type="evidence" value="ECO:0007669"/>
    <property type="project" value="TreeGrafter"/>
</dbReference>
<dbReference type="PANTHER" id="PTHR43292">
    <property type="entry name" value="ACYL-COA DEHYDROGENASE"/>
    <property type="match status" value="1"/>
</dbReference>
<dbReference type="FunFam" id="2.40.110.10:FF:000011">
    <property type="entry name" value="Acyl-CoA dehydrogenase FadE34"/>
    <property type="match status" value="1"/>
</dbReference>
<accession>A0A6J6ILN9</accession>
<dbReference type="AlphaFoldDB" id="A0A6J6ILN9"/>
<dbReference type="Pfam" id="PF02771">
    <property type="entry name" value="Acyl-CoA_dh_N"/>
    <property type="match status" value="1"/>
</dbReference>
<dbReference type="InterPro" id="IPR036250">
    <property type="entry name" value="AcylCo_DH-like_C"/>
</dbReference>
<dbReference type="InterPro" id="IPR013786">
    <property type="entry name" value="AcylCoA_DH/ox_N"/>
</dbReference>
<evidence type="ECO:0000256" key="3">
    <source>
        <dbReference type="ARBA" id="ARBA00022630"/>
    </source>
</evidence>
<comment type="cofactor">
    <cofactor evidence="1">
        <name>FAD</name>
        <dbReference type="ChEBI" id="CHEBI:57692"/>
    </cofactor>
</comment>
<proteinExistence type="inferred from homology"/>
<keyword evidence="5" id="KW-0560">Oxidoreductase</keyword>
<gene>
    <name evidence="9" type="ORF">UFOPK2000_00382</name>
</gene>
<name>A0A6J6ILN9_9ZZZZ</name>